<evidence type="ECO:0000256" key="1">
    <source>
        <dbReference type="ARBA" id="ARBA00022428"/>
    </source>
</evidence>
<feature type="region of interest" description="Disordered" evidence="4">
    <location>
        <begin position="115"/>
        <end position="134"/>
    </location>
</feature>
<dbReference type="InterPro" id="IPR022485">
    <property type="entry name" value="SHCHC_synthase_MenH"/>
</dbReference>
<dbReference type="EMBL" id="FOJW01000003">
    <property type="protein sequence ID" value="SFA91790.1"/>
    <property type="molecule type" value="Genomic_DNA"/>
</dbReference>
<keyword evidence="2 3" id="KW-0456">Lyase</keyword>
<evidence type="ECO:0000256" key="3">
    <source>
        <dbReference type="HAMAP-Rule" id="MF_01660"/>
    </source>
</evidence>
<keyword evidence="7" id="KW-1185">Reference proteome</keyword>
<dbReference type="AlphaFoldDB" id="A0A1I0WUG2"/>
<dbReference type="UniPathway" id="UPA01057">
    <property type="reaction ID" value="UER00900"/>
</dbReference>
<protein>
    <recommendedName>
        <fullName evidence="3">Putative 2-succinyl-6-hydroxy-2,4-cyclohexadiene-1-carboxylate synthase</fullName>
        <shortName evidence="3">SHCHC synthase</shortName>
        <ecNumber evidence="3">4.2.99.20</ecNumber>
    </recommendedName>
</protein>
<evidence type="ECO:0000313" key="6">
    <source>
        <dbReference type="EMBL" id="SFA91790.1"/>
    </source>
</evidence>
<dbReference type="HAMAP" id="MF_01660">
    <property type="entry name" value="MenH"/>
    <property type="match status" value="1"/>
</dbReference>
<evidence type="ECO:0000256" key="4">
    <source>
        <dbReference type="SAM" id="MobiDB-lite"/>
    </source>
</evidence>
<name>A0A1I0WUG2_9BACI</name>
<dbReference type="Pfam" id="PF00561">
    <property type="entry name" value="Abhydrolase_1"/>
    <property type="match status" value="1"/>
</dbReference>
<dbReference type="OrthoDB" id="9808398at2"/>
<dbReference type="STRING" id="237679.SAMN04488072_103258"/>
<dbReference type="UniPathway" id="UPA00079"/>
<sequence length="267" mass="30335">MYLTVNDTAYWYELNGDGEPVVFLHGFTGTTGTWANIVNNMMNDCQTLTIDLPGHGKTDINPPKTMEAFCWDLARLLDYLQWENVHLIGYSMGGRTALSFALVYPERVKSLTLESTSPGLADKEERQNRRNNDEKLAQRIEAEGIEAFVKYWENMPLFQSQQQLPEAVRETIRTERLSHSEEGLAQSLRFMGTGAQPSWWEKLQHLNTPVLLVTGELDRKFMDINKAMVKLMPSADHVTVKNSGHAIHVEQHATFGKIVNGFLHSIQ</sequence>
<comment type="catalytic activity">
    <reaction evidence="3">
        <text>5-enolpyruvoyl-6-hydroxy-2-succinyl-cyclohex-3-ene-1-carboxylate = (1R,6R)-6-hydroxy-2-succinyl-cyclohexa-2,4-diene-1-carboxylate + pyruvate</text>
        <dbReference type="Rhea" id="RHEA:25597"/>
        <dbReference type="ChEBI" id="CHEBI:15361"/>
        <dbReference type="ChEBI" id="CHEBI:58689"/>
        <dbReference type="ChEBI" id="CHEBI:58818"/>
        <dbReference type="EC" id="4.2.99.20"/>
    </reaction>
</comment>
<keyword evidence="1 3" id="KW-0474">Menaquinone biosynthesis</keyword>
<dbReference type="GO" id="GO:0009234">
    <property type="term" value="P:menaquinone biosynthetic process"/>
    <property type="evidence" value="ECO:0007669"/>
    <property type="project" value="UniProtKB-UniRule"/>
</dbReference>
<dbReference type="InterPro" id="IPR029058">
    <property type="entry name" value="AB_hydrolase_fold"/>
</dbReference>
<feature type="domain" description="AB hydrolase-1" evidence="5">
    <location>
        <begin position="20"/>
        <end position="250"/>
    </location>
</feature>
<proteinExistence type="inferred from homology"/>
<dbReference type="EC" id="4.2.99.20" evidence="3"/>
<feature type="compositionally biased region" description="Basic and acidic residues" evidence="4">
    <location>
        <begin position="121"/>
        <end position="134"/>
    </location>
</feature>
<comment type="similarity">
    <text evidence="3">Belongs to the AB hydrolase superfamily. MenH family.</text>
</comment>
<dbReference type="InterPro" id="IPR000073">
    <property type="entry name" value="AB_hydrolase_1"/>
</dbReference>
<organism evidence="6 7">
    <name type="scientific">Lentibacillus halodurans</name>
    <dbReference type="NCBI Taxonomy" id="237679"/>
    <lineage>
        <taxon>Bacteria</taxon>
        <taxon>Bacillati</taxon>
        <taxon>Bacillota</taxon>
        <taxon>Bacilli</taxon>
        <taxon>Bacillales</taxon>
        <taxon>Bacillaceae</taxon>
        <taxon>Lentibacillus</taxon>
    </lineage>
</organism>
<dbReference type="PANTHER" id="PTHR42916:SF1">
    <property type="entry name" value="PROTEIN PHYLLO, CHLOROPLASTIC"/>
    <property type="match status" value="1"/>
</dbReference>
<dbReference type="PRINTS" id="PR00111">
    <property type="entry name" value="ABHYDROLASE"/>
</dbReference>
<evidence type="ECO:0000313" key="7">
    <source>
        <dbReference type="Proteomes" id="UP000198642"/>
    </source>
</evidence>
<dbReference type="PANTHER" id="PTHR42916">
    <property type="entry name" value="2-SUCCINYL-5-ENOLPYRUVYL-6-HYDROXY-3-CYCLOHEXENE-1-CARBOXYLATE SYNTHASE"/>
    <property type="match status" value="1"/>
</dbReference>
<comment type="subunit">
    <text evidence="3">Monomer.</text>
</comment>
<comment type="function">
    <text evidence="3">Catalyzes a proton abstraction reaction that results in 2,5-elimination of pyruvate from 2-succinyl-5-enolpyruvyl-6-hydroxy-3-cyclohexene-1-carboxylate (SEPHCHC) and the formation of 2-succinyl-6-hydroxy-2,4-cyclohexadiene-1-carboxylate (SHCHC).</text>
</comment>
<comment type="pathway">
    <text evidence="3">Quinol/quinone metabolism; menaquinone biosynthesis.</text>
</comment>
<dbReference type="Proteomes" id="UP000198642">
    <property type="component" value="Unassembled WGS sequence"/>
</dbReference>
<dbReference type="Gene3D" id="3.40.50.1820">
    <property type="entry name" value="alpha/beta hydrolase"/>
    <property type="match status" value="1"/>
</dbReference>
<comment type="pathway">
    <text evidence="3">Quinol/quinone metabolism; 1,4-dihydroxy-2-naphthoate biosynthesis; 1,4-dihydroxy-2-naphthoate from chorismate: step 3/7.</text>
</comment>
<reference evidence="6 7" key="1">
    <citation type="submission" date="2016-10" db="EMBL/GenBank/DDBJ databases">
        <authorList>
            <person name="de Groot N.N."/>
        </authorList>
    </citation>
    <scope>NUCLEOTIDE SEQUENCE [LARGE SCALE GENOMIC DNA]</scope>
    <source>
        <strain evidence="6 7">CGMCC 1.3702</strain>
    </source>
</reference>
<dbReference type="SUPFAM" id="SSF53474">
    <property type="entry name" value="alpha/beta-Hydrolases"/>
    <property type="match status" value="1"/>
</dbReference>
<evidence type="ECO:0000259" key="5">
    <source>
        <dbReference type="Pfam" id="PF00561"/>
    </source>
</evidence>
<accession>A0A1I0WUG2</accession>
<evidence type="ECO:0000256" key="2">
    <source>
        <dbReference type="ARBA" id="ARBA00023239"/>
    </source>
</evidence>
<dbReference type="RefSeq" id="WP_090234905.1">
    <property type="nucleotide sequence ID" value="NZ_FOJW01000003.1"/>
</dbReference>
<gene>
    <name evidence="3" type="primary">menH</name>
    <name evidence="6" type="ORF">SAMN04488072_103258</name>
</gene>
<dbReference type="NCBIfam" id="TIGR03695">
    <property type="entry name" value="menH_SHCHC"/>
    <property type="match status" value="1"/>
</dbReference>
<dbReference type="GO" id="GO:0070205">
    <property type="term" value="F:2-succinyl-6-hydroxy-2,4-cyclohexadiene-1-carboxylate synthase activity"/>
    <property type="evidence" value="ECO:0007669"/>
    <property type="project" value="UniProtKB-UniRule"/>
</dbReference>